<dbReference type="Proteomes" id="UP000236723">
    <property type="component" value="Unassembled WGS sequence"/>
</dbReference>
<gene>
    <name evidence="1" type="ORF">SAMN04489712_11531</name>
</gene>
<sequence length="104" mass="11194">MSRENSSRRIRRAAALAVIGAVAGLGTAVVGVLPAEAACRYSYLAGGAEYGAYAYAETADCAWISRSYARHGNVATLSGWYPVSSFARVDIGYHPSWEARNEFR</sequence>
<protein>
    <submittedName>
        <fullName evidence="1">Uncharacterized protein</fullName>
    </submittedName>
</protein>
<name>A0A1H6DBF7_9ACTN</name>
<organism evidence="1 2">
    <name type="scientific">Thermomonospora echinospora</name>
    <dbReference type="NCBI Taxonomy" id="1992"/>
    <lineage>
        <taxon>Bacteria</taxon>
        <taxon>Bacillati</taxon>
        <taxon>Actinomycetota</taxon>
        <taxon>Actinomycetes</taxon>
        <taxon>Streptosporangiales</taxon>
        <taxon>Thermomonosporaceae</taxon>
        <taxon>Thermomonospora</taxon>
    </lineage>
</organism>
<dbReference type="EMBL" id="FNVO01000015">
    <property type="protein sequence ID" value="SEG82474.1"/>
    <property type="molecule type" value="Genomic_DNA"/>
</dbReference>
<dbReference type="AlphaFoldDB" id="A0A1H6DBF7"/>
<evidence type="ECO:0000313" key="1">
    <source>
        <dbReference type="EMBL" id="SEG82474.1"/>
    </source>
</evidence>
<dbReference type="RefSeq" id="WP_103941636.1">
    <property type="nucleotide sequence ID" value="NZ_FNVO01000015.1"/>
</dbReference>
<keyword evidence="2" id="KW-1185">Reference proteome</keyword>
<reference evidence="2" key="1">
    <citation type="submission" date="2016-10" db="EMBL/GenBank/DDBJ databases">
        <authorList>
            <person name="Varghese N."/>
            <person name="Submissions S."/>
        </authorList>
    </citation>
    <scope>NUCLEOTIDE SEQUENCE [LARGE SCALE GENOMIC DNA]</scope>
    <source>
        <strain evidence="2">DSM 43163</strain>
    </source>
</reference>
<proteinExistence type="predicted"/>
<accession>A0A1H6DBF7</accession>
<evidence type="ECO:0000313" key="2">
    <source>
        <dbReference type="Proteomes" id="UP000236723"/>
    </source>
</evidence>